<protein>
    <recommendedName>
        <fullName evidence="7 10">Peroxisomal membrane protein PEX14</fullName>
    </recommendedName>
    <alternativeName>
        <fullName evidence="8 10">Peroxin-14</fullName>
    </alternativeName>
</protein>
<evidence type="ECO:0000256" key="8">
    <source>
        <dbReference type="ARBA" id="ARBA00029691"/>
    </source>
</evidence>
<evidence type="ECO:0000256" key="9">
    <source>
        <dbReference type="ARBA" id="ARBA00046271"/>
    </source>
</evidence>
<keyword evidence="12" id="KW-1133">Transmembrane helix</keyword>
<keyword evidence="5 10" id="KW-0472">Membrane</keyword>
<dbReference type="InterPro" id="IPR006785">
    <property type="entry name" value="Pex14_N"/>
</dbReference>
<dbReference type="AlphaFoldDB" id="A0A9P8CZM6"/>
<feature type="compositionally biased region" description="Pro residues" evidence="11">
    <location>
        <begin position="187"/>
        <end position="196"/>
    </location>
</feature>
<feature type="compositionally biased region" description="Low complexity" evidence="11">
    <location>
        <begin position="63"/>
        <end position="108"/>
    </location>
</feature>
<evidence type="ECO:0000256" key="10">
    <source>
        <dbReference type="RuleBase" id="RU367032"/>
    </source>
</evidence>
<dbReference type="GO" id="GO:0005102">
    <property type="term" value="F:signaling receptor binding"/>
    <property type="evidence" value="ECO:0007669"/>
    <property type="project" value="TreeGrafter"/>
</dbReference>
<feature type="compositionally biased region" description="Low complexity" evidence="11">
    <location>
        <begin position="158"/>
        <end position="186"/>
    </location>
</feature>
<evidence type="ECO:0000256" key="4">
    <source>
        <dbReference type="ARBA" id="ARBA00023010"/>
    </source>
</evidence>
<dbReference type="GO" id="GO:0016560">
    <property type="term" value="P:protein import into peroxisome matrix, docking"/>
    <property type="evidence" value="ECO:0007669"/>
    <property type="project" value="UniProtKB-UniRule"/>
</dbReference>
<gene>
    <name evidence="14" type="ORF">KVV02_005460</name>
</gene>
<dbReference type="GO" id="GO:1990429">
    <property type="term" value="C:peroxisomal importomer complex"/>
    <property type="evidence" value="ECO:0007669"/>
    <property type="project" value="TreeGrafter"/>
</dbReference>
<dbReference type="Proteomes" id="UP000717515">
    <property type="component" value="Unassembled WGS sequence"/>
</dbReference>
<evidence type="ECO:0000313" key="14">
    <source>
        <dbReference type="EMBL" id="KAG9326798.1"/>
    </source>
</evidence>
<evidence type="ECO:0000256" key="1">
    <source>
        <dbReference type="ARBA" id="ARBA00005443"/>
    </source>
</evidence>
<evidence type="ECO:0000256" key="3">
    <source>
        <dbReference type="ARBA" id="ARBA00022927"/>
    </source>
</evidence>
<dbReference type="InterPro" id="IPR025655">
    <property type="entry name" value="PEX14"/>
</dbReference>
<feature type="transmembrane region" description="Helical" evidence="12">
    <location>
        <begin position="229"/>
        <end position="247"/>
    </location>
</feature>
<sequence>MSDDNSTSAQQPQQTVDPVQQLLHGSNGAPGQPLTTDQRNERREALLKRQREAREKAQHISQTARANAAGSSSASTSTSAVPAANTAPVEGASTPAPAPAPASIASDTPVRENMVQQAVSFLSSPSVQSADESKKTQFLEKKGLTAKEIELARARIAGTAAAPPASTSPAPAQQPFQSQAISAPSGSAPPPVPPRTYAPLQPYAQQPMYVPQQPQPRAVVDPNAFKKKLLIALLISGGVTVLTSIIVQKLIYPMVRGITGARQTLAISQAELLNKLKEKLSGYKEYLAGLHLGSNRTRVKRIRENDDAAKTTKDTATTVEDEDGQNKKSAIAITTATTTEQQQQHEPQLSTVRQLDAFQKKLESHADSLNFEQLKATRAMTQDLAEYITKETYALSSSIAYPTSRYYGYNAAGAAASGKGGLADPTTPESALKSEIRSLKGLLLNWRNFPVAKEGAAPPGHANGYSGLPNLVQQQ</sequence>
<evidence type="ECO:0000259" key="13">
    <source>
        <dbReference type="Pfam" id="PF04695"/>
    </source>
</evidence>
<reference evidence="14" key="1">
    <citation type="submission" date="2021-07" db="EMBL/GenBank/DDBJ databases">
        <title>Draft genome of Mortierella alpina, strain LL118, isolated from an aspen leaf litter sample.</title>
        <authorList>
            <person name="Yang S."/>
            <person name="Vinatzer B.A."/>
        </authorList>
    </citation>
    <scope>NUCLEOTIDE SEQUENCE</scope>
    <source>
        <strain evidence="14">LL118</strain>
    </source>
</reference>
<comment type="function">
    <text evidence="10">Component of the PEX13-PEX14 docking complex, a translocon channel that specifically mediates the import of peroxisomal cargo proteins bound to PEX5 receptor. The PEX13-PEX14 docking complex forms a large import pore which can be opened to a diameter of about 9 nm. Mechanistically, PEX5 receptor along with cargo proteins associates with the PEX14 subunit of the PEX13-PEX14 docking complex in the cytosol, leading to the insertion of the receptor into the organelle membrane with the concomitant translocation of the cargo into the peroxisome matrix.</text>
</comment>
<feature type="compositionally biased region" description="Basic and acidic residues" evidence="11">
    <location>
        <begin position="38"/>
        <end position="58"/>
    </location>
</feature>
<dbReference type="EMBL" id="JAIFTL010000013">
    <property type="protein sequence ID" value="KAG9326798.1"/>
    <property type="molecule type" value="Genomic_DNA"/>
</dbReference>
<accession>A0A9P8CZM6</accession>
<dbReference type="Gene3D" id="1.10.10.10">
    <property type="entry name" value="Winged helix-like DNA-binding domain superfamily/Winged helix DNA-binding domain"/>
    <property type="match status" value="1"/>
</dbReference>
<keyword evidence="12" id="KW-0812">Transmembrane</keyword>
<keyword evidence="6 10" id="KW-0576">Peroxisome</keyword>
<proteinExistence type="inferred from homology"/>
<feature type="region of interest" description="Disordered" evidence="11">
    <location>
        <begin position="1"/>
        <end position="111"/>
    </location>
</feature>
<comment type="similarity">
    <text evidence="1 10">Belongs to the peroxin-14 family.</text>
</comment>
<keyword evidence="2 10" id="KW-0813">Transport</keyword>
<evidence type="ECO:0000256" key="12">
    <source>
        <dbReference type="SAM" id="Phobius"/>
    </source>
</evidence>
<feature type="compositionally biased region" description="Basic and acidic residues" evidence="11">
    <location>
        <begin position="303"/>
        <end position="313"/>
    </location>
</feature>
<feature type="region of interest" description="Disordered" evidence="11">
    <location>
        <begin position="303"/>
        <end position="327"/>
    </location>
</feature>
<name>A0A9P8CZM6_MORAP</name>
<feature type="region of interest" description="Disordered" evidence="11">
    <location>
        <begin position="158"/>
        <end position="199"/>
    </location>
</feature>
<comment type="caution">
    <text evidence="14">The sequence shown here is derived from an EMBL/GenBank/DDBJ whole genome shotgun (WGS) entry which is preliminary data.</text>
</comment>
<feature type="compositionally biased region" description="Low complexity" evidence="11">
    <location>
        <begin position="10"/>
        <end position="21"/>
    </location>
</feature>
<feature type="domain" description="Peroxisome membrane anchor protein Pex14p N-terminal" evidence="13">
    <location>
        <begin position="111"/>
        <end position="152"/>
    </location>
</feature>
<dbReference type="PANTHER" id="PTHR23058:SF0">
    <property type="entry name" value="PEROXISOMAL MEMBRANE PROTEIN PEX14"/>
    <property type="match status" value="1"/>
</dbReference>
<dbReference type="GO" id="GO:0005778">
    <property type="term" value="C:peroxisomal membrane"/>
    <property type="evidence" value="ECO:0007669"/>
    <property type="project" value="UniProtKB-SubCell"/>
</dbReference>
<dbReference type="InterPro" id="IPR036388">
    <property type="entry name" value="WH-like_DNA-bd_sf"/>
</dbReference>
<comment type="subcellular location">
    <subcellularLocation>
        <location evidence="9 10">Peroxisome membrane</location>
    </subcellularLocation>
</comment>
<keyword evidence="3 10" id="KW-0653">Protein transport</keyword>
<dbReference type="Pfam" id="PF04695">
    <property type="entry name" value="Pex14_N"/>
    <property type="match status" value="1"/>
</dbReference>
<evidence type="ECO:0000256" key="11">
    <source>
        <dbReference type="SAM" id="MobiDB-lite"/>
    </source>
</evidence>
<keyword evidence="4" id="KW-0811">Translocation</keyword>
<organism evidence="14 15">
    <name type="scientific">Mortierella alpina</name>
    <name type="common">Oleaginous fungus</name>
    <name type="synonym">Mortierella renispora</name>
    <dbReference type="NCBI Taxonomy" id="64518"/>
    <lineage>
        <taxon>Eukaryota</taxon>
        <taxon>Fungi</taxon>
        <taxon>Fungi incertae sedis</taxon>
        <taxon>Mucoromycota</taxon>
        <taxon>Mortierellomycotina</taxon>
        <taxon>Mortierellomycetes</taxon>
        <taxon>Mortierellales</taxon>
        <taxon>Mortierellaceae</taxon>
        <taxon>Mortierella</taxon>
    </lineage>
</organism>
<dbReference type="PANTHER" id="PTHR23058">
    <property type="entry name" value="PEROXISOMAL MEMBRANE PROTEIN PEX14"/>
    <property type="match status" value="1"/>
</dbReference>
<evidence type="ECO:0000256" key="6">
    <source>
        <dbReference type="ARBA" id="ARBA00023140"/>
    </source>
</evidence>
<evidence type="ECO:0000256" key="2">
    <source>
        <dbReference type="ARBA" id="ARBA00022448"/>
    </source>
</evidence>
<evidence type="ECO:0000313" key="15">
    <source>
        <dbReference type="Proteomes" id="UP000717515"/>
    </source>
</evidence>
<evidence type="ECO:0000256" key="7">
    <source>
        <dbReference type="ARBA" id="ARBA00029502"/>
    </source>
</evidence>
<evidence type="ECO:0000256" key="5">
    <source>
        <dbReference type="ARBA" id="ARBA00023136"/>
    </source>
</evidence>